<dbReference type="EMBL" id="JBHRXP010000002">
    <property type="protein sequence ID" value="MFC3579898.1"/>
    <property type="molecule type" value="Genomic_DNA"/>
</dbReference>
<dbReference type="RefSeq" id="WP_261293220.1">
    <property type="nucleotide sequence ID" value="NZ_JANQBK010000003.1"/>
</dbReference>
<name>A0ABV7STU5_9SPHN</name>
<dbReference type="InterPro" id="IPR016181">
    <property type="entry name" value="Acyl_CoA_acyltransferase"/>
</dbReference>
<evidence type="ECO:0000256" key="3">
    <source>
        <dbReference type="SAM" id="MobiDB-lite"/>
    </source>
</evidence>
<evidence type="ECO:0000313" key="5">
    <source>
        <dbReference type="EMBL" id="MFC3579898.1"/>
    </source>
</evidence>
<dbReference type="InterPro" id="IPR000182">
    <property type="entry name" value="GNAT_dom"/>
</dbReference>
<evidence type="ECO:0000256" key="2">
    <source>
        <dbReference type="ARBA" id="ARBA00023315"/>
    </source>
</evidence>
<keyword evidence="1" id="KW-0808">Transferase</keyword>
<evidence type="ECO:0000313" key="6">
    <source>
        <dbReference type="Proteomes" id="UP001595713"/>
    </source>
</evidence>
<feature type="domain" description="N-acetyltransferase" evidence="4">
    <location>
        <begin position="37"/>
        <end position="186"/>
    </location>
</feature>
<dbReference type="CDD" id="cd04301">
    <property type="entry name" value="NAT_SF"/>
    <property type="match status" value="1"/>
</dbReference>
<protein>
    <submittedName>
        <fullName evidence="5">GNAT family N-acetyltransferase</fullName>
    </submittedName>
</protein>
<dbReference type="PANTHER" id="PTHR43420:SF47">
    <property type="entry name" value="N-ACETYLTRANSFERASE DOMAIN-CONTAINING PROTEIN"/>
    <property type="match status" value="1"/>
</dbReference>
<comment type="caution">
    <text evidence="5">The sequence shown here is derived from an EMBL/GenBank/DDBJ whole genome shotgun (WGS) entry which is preliminary data.</text>
</comment>
<sequence length="197" mass="21656">MPGRSAMNGAAPHREQDDAARDAAAFDRAFHRRSASLAVRPEHASDRDFLRRLFARCSPLAATLPAPLIMQQADLQDIGHRTQHPGAMRRIACRGDAPIGRIVIDWQSTDHSHGVDIAVLPEWRASGAGLQLLRAWLEVADRHGRASRLHVRHDNPAIRLYRRLGFVPLGDAAYDAPIVTMIRPCAGACSRSAKDSV</sequence>
<accession>A0ABV7STU5</accession>
<dbReference type="InterPro" id="IPR050680">
    <property type="entry name" value="YpeA/RimI_acetyltransf"/>
</dbReference>
<proteinExistence type="predicted"/>
<evidence type="ECO:0000256" key="1">
    <source>
        <dbReference type="ARBA" id="ARBA00022679"/>
    </source>
</evidence>
<keyword evidence="6" id="KW-1185">Reference proteome</keyword>
<gene>
    <name evidence="5" type="ORF">ACFONA_06925</name>
</gene>
<reference evidence="6" key="1">
    <citation type="journal article" date="2019" name="Int. J. Syst. Evol. Microbiol.">
        <title>The Global Catalogue of Microorganisms (GCM) 10K type strain sequencing project: providing services to taxonomists for standard genome sequencing and annotation.</title>
        <authorList>
            <consortium name="The Broad Institute Genomics Platform"/>
            <consortium name="The Broad Institute Genome Sequencing Center for Infectious Disease"/>
            <person name="Wu L."/>
            <person name="Ma J."/>
        </authorList>
    </citation>
    <scope>NUCLEOTIDE SEQUENCE [LARGE SCALE GENOMIC DNA]</scope>
    <source>
        <strain evidence="6">KCTC 42739</strain>
    </source>
</reference>
<feature type="region of interest" description="Disordered" evidence="3">
    <location>
        <begin position="1"/>
        <end position="20"/>
    </location>
</feature>
<dbReference type="PANTHER" id="PTHR43420">
    <property type="entry name" value="ACETYLTRANSFERASE"/>
    <property type="match status" value="1"/>
</dbReference>
<dbReference type="PROSITE" id="PS51186">
    <property type="entry name" value="GNAT"/>
    <property type="match status" value="1"/>
</dbReference>
<organism evidence="5 6">
    <name type="scientific">Sphingomonas hylomeconis</name>
    <dbReference type="NCBI Taxonomy" id="1395958"/>
    <lineage>
        <taxon>Bacteria</taxon>
        <taxon>Pseudomonadati</taxon>
        <taxon>Pseudomonadota</taxon>
        <taxon>Alphaproteobacteria</taxon>
        <taxon>Sphingomonadales</taxon>
        <taxon>Sphingomonadaceae</taxon>
        <taxon>Sphingomonas</taxon>
    </lineage>
</organism>
<keyword evidence="2" id="KW-0012">Acyltransferase</keyword>
<evidence type="ECO:0000259" key="4">
    <source>
        <dbReference type="PROSITE" id="PS51186"/>
    </source>
</evidence>
<dbReference type="Pfam" id="PF00583">
    <property type="entry name" value="Acetyltransf_1"/>
    <property type="match status" value="1"/>
</dbReference>
<dbReference type="SUPFAM" id="SSF55729">
    <property type="entry name" value="Acyl-CoA N-acyltransferases (Nat)"/>
    <property type="match status" value="1"/>
</dbReference>
<dbReference type="Gene3D" id="3.40.630.30">
    <property type="match status" value="1"/>
</dbReference>
<dbReference type="Proteomes" id="UP001595713">
    <property type="component" value="Unassembled WGS sequence"/>
</dbReference>